<evidence type="ECO:0000256" key="4">
    <source>
        <dbReference type="SAM" id="SignalP"/>
    </source>
</evidence>
<feature type="chain" id="PRO_5038658046" evidence="4">
    <location>
        <begin position="25"/>
        <end position="406"/>
    </location>
</feature>
<evidence type="ECO:0000256" key="2">
    <source>
        <dbReference type="SAM" id="Coils"/>
    </source>
</evidence>
<name>A0A9D1E7D8_9FIRM</name>
<dbReference type="InterPro" id="IPR057309">
    <property type="entry name" value="PcsB_CC"/>
</dbReference>
<evidence type="ECO:0000313" key="7">
    <source>
        <dbReference type="EMBL" id="HIR69804.1"/>
    </source>
</evidence>
<dbReference type="AlphaFoldDB" id="A0A9D1E7D8"/>
<feature type="domain" description="Peptidoglycan hydrolase PcsB coiled-coil" evidence="6">
    <location>
        <begin position="110"/>
        <end position="182"/>
    </location>
</feature>
<feature type="region of interest" description="Disordered" evidence="3">
    <location>
        <begin position="39"/>
        <end position="63"/>
    </location>
</feature>
<evidence type="ECO:0000259" key="6">
    <source>
        <dbReference type="Pfam" id="PF24568"/>
    </source>
</evidence>
<feature type="coiled-coil region" evidence="2">
    <location>
        <begin position="228"/>
        <end position="259"/>
    </location>
</feature>
<reference evidence="7" key="2">
    <citation type="journal article" date="2021" name="PeerJ">
        <title>Extensive microbial diversity within the chicken gut microbiome revealed by metagenomics and culture.</title>
        <authorList>
            <person name="Gilroy R."/>
            <person name="Ravi A."/>
            <person name="Getino M."/>
            <person name="Pursley I."/>
            <person name="Horton D.L."/>
            <person name="Alikhan N.F."/>
            <person name="Baker D."/>
            <person name="Gharbi K."/>
            <person name="Hall N."/>
            <person name="Watson M."/>
            <person name="Adriaenssens E.M."/>
            <person name="Foster-Nyarko E."/>
            <person name="Jarju S."/>
            <person name="Secka A."/>
            <person name="Antonio M."/>
            <person name="Oren A."/>
            <person name="Chaudhuri R.R."/>
            <person name="La Ragione R."/>
            <person name="Hildebrand F."/>
            <person name="Pallen M.J."/>
        </authorList>
    </citation>
    <scope>NUCLEOTIDE SEQUENCE</scope>
    <source>
        <strain evidence="7">ChiSjej5B23-6657</strain>
    </source>
</reference>
<evidence type="ECO:0000259" key="5">
    <source>
        <dbReference type="Pfam" id="PF07486"/>
    </source>
</evidence>
<feature type="signal peptide" evidence="4">
    <location>
        <begin position="1"/>
        <end position="24"/>
    </location>
</feature>
<dbReference type="Gene3D" id="1.10.10.2520">
    <property type="entry name" value="Cell wall hydrolase SleB, domain 1"/>
    <property type="match status" value="1"/>
</dbReference>
<protein>
    <submittedName>
        <fullName evidence="7">Cell wall hydrolase</fullName>
    </submittedName>
</protein>
<accession>A0A9D1E7D8</accession>
<evidence type="ECO:0000256" key="3">
    <source>
        <dbReference type="SAM" id="MobiDB-lite"/>
    </source>
</evidence>
<gene>
    <name evidence="7" type="ORF">IAA55_00805</name>
</gene>
<reference evidence="7" key="1">
    <citation type="submission" date="2020-10" db="EMBL/GenBank/DDBJ databases">
        <authorList>
            <person name="Gilroy R."/>
        </authorList>
    </citation>
    <scope>NUCLEOTIDE SEQUENCE</scope>
    <source>
        <strain evidence="7">ChiSjej5B23-6657</strain>
    </source>
</reference>
<keyword evidence="1 4" id="KW-0732">Signal</keyword>
<dbReference type="GO" id="GO:0016787">
    <property type="term" value="F:hydrolase activity"/>
    <property type="evidence" value="ECO:0007669"/>
    <property type="project" value="UniProtKB-KW"/>
</dbReference>
<keyword evidence="2" id="KW-0175">Coiled coil</keyword>
<evidence type="ECO:0000313" key="8">
    <source>
        <dbReference type="Proteomes" id="UP000823912"/>
    </source>
</evidence>
<feature type="compositionally biased region" description="Basic and acidic residues" evidence="3">
    <location>
        <begin position="47"/>
        <end position="62"/>
    </location>
</feature>
<keyword evidence="7" id="KW-0378">Hydrolase</keyword>
<evidence type="ECO:0000256" key="1">
    <source>
        <dbReference type="ARBA" id="ARBA00022729"/>
    </source>
</evidence>
<dbReference type="Pfam" id="PF07486">
    <property type="entry name" value="Hydrolase_2"/>
    <property type="match status" value="1"/>
</dbReference>
<dbReference type="InterPro" id="IPR011105">
    <property type="entry name" value="Cell_wall_hydrolase_SleB"/>
</dbReference>
<dbReference type="Proteomes" id="UP000823912">
    <property type="component" value="Unassembled WGS sequence"/>
</dbReference>
<dbReference type="Gene3D" id="6.10.250.3150">
    <property type="match status" value="1"/>
</dbReference>
<proteinExistence type="predicted"/>
<sequence length="406" mass="45979">MKYRRKRMLIFSMVCLLGFTQAAGQPVWAASLDELEQQKQQTQQDAQDAKQDLEDAKDRTDSLQEEAEALEGEYRSLNSQLQSVAGQISDTEEAIATTSEDIDDLNTQLAEAQQKAREQYEAMKKRIQYMYENGNDSMLISILSSGSIAEFVKRAEYAYSIARYDQQMLEQYDQLQQDIAAKTAELQNKQTQLSSYQDTLSAKHQEMDTLVNNAGANLSAKNQEVSAAQMSEAEFEAKIAELEAYEKRLDEQIADEQLRLAQQIAQEEQESGQKEDTSGALEGYTQSDLTLMAAIIQAEADNQSYEGKLAVGSVVMNRVKSSKFPNTVSGVIYQKNQFAPVNDGHLALILERGPNETCYRAARQVLEGYRNVEYLFFWTVDLANERDIWDITYGVVIGDHYFYNYK</sequence>
<dbReference type="Pfam" id="PF24568">
    <property type="entry name" value="CC_PcsB"/>
    <property type="match status" value="1"/>
</dbReference>
<dbReference type="SUPFAM" id="SSF57997">
    <property type="entry name" value="Tropomyosin"/>
    <property type="match status" value="1"/>
</dbReference>
<comment type="caution">
    <text evidence="7">The sequence shown here is derived from an EMBL/GenBank/DDBJ whole genome shotgun (WGS) entry which is preliminary data.</text>
</comment>
<organism evidence="7 8">
    <name type="scientific">Candidatus Pullilachnospira gallistercoris</name>
    <dbReference type="NCBI Taxonomy" id="2840911"/>
    <lineage>
        <taxon>Bacteria</taxon>
        <taxon>Bacillati</taxon>
        <taxon>Bacillota</taxon>
        <taxon>Clostridia</taxon>
        <taxon>Lachnospirales</taxon>
        <taxon>Lachnospiraceae</taxon>
        <taxon>Lachnospiraceae incertae sedis</taxon>
        <taxon>Candidatus Pullilachnospira</taxon>
    </lineage>
</organism>
<feature type="coiled-coil region" evidence="2">
    <location>
        <begin position="165"/>
        <end position="199"/>
    </location>
</feature>
<dbReference type="InterPro" id="IPR042047">
    <property type="entry name" value="SleB_dom1"/>
</dbReference>
<dbReference type="EMBL" id="DVHM01000010">
    <property type="protein sequence ID" value="HIR69804.1"/>
    <property type="molecule type" value="Genomic_DNA"/>
</dbReference>
<feature type="domain" description="Cell wall hydrolase SleB" evidence="5">
    <location>
        <begin position="303"/>
        <end position="403"/>
    </location>
</feature>